<reference evidence="1" key="1">
    <citation type="submission" date="2016-10" db="EMBL/GenBank/DDBJ databases">
        <authorList>
            <person name="de Groot N.N."/>
        </authorList>
    </citation>
    <scope>NUCLEOTIDE SEQUENCE</scope>
</reference>
<accession>A0A1W1E046</accession>
<dbReference type="AlphaFoldDB" id="A0A1W1E046"/>
<protein>
    <submittedName>
        <fullName evidence="1">Uncharacterized protein</fullName>
    </submittedName>
</protein>
<gene>
    <name evidence="1" type="ORF">MNB_SUP05-SYMBIONT-4-689</name>
</gene>
<evidence type="ECO:0000313" key="1">
    <source>
        <dbReference type="EMBL" id="SFV87340.1"/>
    </source>
</evidence>
<name>A0A1W1E046_9ZZZZ</name>
<sequence length="63" mass="7194">MKLPTPESIKFAKKSAETINNIEIKAEPKFYFDTDSKSSNSIDEKFLTLLENGEHLNDDFLSI</sequence>
<proteinExistence type="predicted"/>
<dbReference type="EMBL" id="FPHY01000192">
    <property type="protein sequence ID" value="SFV87340.1"/>
    <property type="molecule type" value="Genomic_DNA"/>
</dbReference>
<organism evidence="1">
    <name type="scientific">hydrothermal vent metagenome</name>
    <dbReference type="NCBI Taxonomy" id="652676"/>
    <lineage>
        <taxon>unclassified sequences</taxon>
        <taxon>metagenomes</taxon>
        <taxon>ecological metagenomes</taxon>
    </lineage>
</organism>